<evidence type="ECO:0000313" key="2">
    <source>
        <dbReference type="EMBL" id="GEL10906.1"/>
    </source>
</evidence>
<dbReference type="InterPro" id="IPR028921">
    <property type="entry name" value="NTF2_fold_dom"/>
</dbReference>
<dbReference type="EMBL" id="FNEO01000001">
    <property type="protein sequence ID" value="SDI49336.1"/>
    <property type="molecule type" value="Genomic_DNA"/>
</dbReference>
<keyword evidence="6" id="KW-1185">Reference proteome</keyword>
<evidence type="ECO:0000313" key="6">
    <source>
        <dbReference type="Proteomes" id="UP000182367"/>
    </source>
</evidence>
<evidence type="ECO:0000259" key="1">
    <source>
        <dbReference type="Pfam" id="PF15631"/>
    </source>
</evidence>
<proteinExistence type="predicted"/>
<gene>
    <name evidence="3" type="ORF">FBGL_11620</name>
    <name evidence="2" type="ORF">FGL01_16450</name>
    <name evidence="4" type="ORF">SAMN05192550_0037</name>
</gene>
<reference evidence="2 7" key="4">
    <citation type="submission" date="2019-07" db="EMBL/GenBank/DDBJ databases">
        <title>Whole genome shotgun sequence of Flavobacterium glycines NBRC 105008.</title>
        <authorList>
            <person name="Hosoyama A."/>
            <person name="Uohara A."/>
            <person name="Ohji S."/>
            <person name="Ichikawa N."/>
        </authorList>
    </citation>
    <scope>NUCLEOTIDE SEQUENCE [LARGE SCALE GENOMIC DNA]</scope>
    <source>
        <strain evidence="2 7">NBRC 105008</strain>
    </source>
</reference>
<sequence>MKELLILICLVFLSCNEAVKTTSVIKKKINCEECLVTKEETAVGIAESVLFESYGKDQIEKQRPYNVSIENDSIWHLKGTFWQIGCCGGTFEIDISAKDGRVKYMMHGK</sequence>
<dbReference type="EMBL" id="BJVF01000001">
    <property type="protein sequence ID" value="GEL10906.1"/>
    <property type="molecule type" value="Genomic_DNA"/>
</dbReference>
<name>A0A1B9DN16_9FLAO</name>
<evidence type="ECO:0000313" key="4">
    <source>
        <dbReference type="EMBL" id="SDI49336.1"/>
    </source>
</evidence>
<dbReference type="EMBL" id="LVEO01000019">
    <property type="protein sequence ID" value="OCB71090.1"/>
    <property type="molecule type" value="Genomic_DNA"/>
</dbReference>
<reference evidence="5" key="1">
    <citation type="submission" date="2016-03" db="EMBL/GenBank/DDBJ databases">
        <title>Draft genome sequence of Paenibacillus glacialis DSM 22343.</title>
        <authorList>
            <person name="Shin S.-K."/>
            <person name="Yi H."/>
        </authorList>
    </citation>
    <scope>NUCLEOTIDE SEQUENCE [LARGE SCALE GENOMIC DNA]</scope>
    <source>
        <strain evidence="5">NBRC 105008</strain>
    </source>
</reference>
<dbReference type="AlphaFoldDB" id="A0A1B9DN16"/>
<accession>A0A1B9DN16</accession>
<protein>
    <submittedName>
        <fullName evidence="4">NTF2 fold immunity protein</fullName>
    </submittedName>
</protein>
<dbReference type="PROSITE" id="PS51257">
    <property type="entry name" value="PROKAR_LIPOPROTEIN"/>
    <property type="match status" value="1"/>
</dbReference>
<evidence type="ECO:0000313" key="7">
    <source>
        <dbReference type="Proteomes" id="UP000321579"/>
    </source>
</evidence>
<reference evidence="4 6" key="3">
    <citation type="submission" date="2016-10" db="EMBL/GenBank/DDBJ databases">
        <authorList>
            <person name="Varghese N."/>
            <person name="Submissions S."/>
        </authorList>
    </citation>
    <scope>NUCLEOTIDE SEQUENCE [LARGE SCALE GENOMIC DNA]</scope>
    <source>
        <strain evidence="4 6">Gm-149</strain>
    </source>
</reference>
<organism evidence="3 5">
    <name type="scientific">Flavobacterium glycines</name>
    <dbReference type="NCBI Taxonomy" id="551990"/>
    <lineage>
        <taxon>Bacteria</taxon>
        <taxon>Pseudomonadati</taxon>
        <taxon>Bacteroidota</taxon>
        <taxon>Flavobacteriia</taxon>
        <taxon>Flavobacteriales</taxon>
        <taxon>Flavobacteriaceae</taxon>
        <taxon>Flavobacterium</taxon>
    </lineage>
</organism>
<comment type="caution">
    <text evidence="3">The sequence shown here is derived from an EMBL/GenBank/DDBJ whole genome shotgun (WGS) entry which is preliminary data.</text>
</comment>
<feature type="domain" description="NTF2 fold" evidence="1">
    <location>
        <begin position="41"/>
        <end position="109"/>
    </location>
</feature>
<evidence type="ECO:0000313" key="3">
    <source>
        <dbReference type="EMBL" id="OCB71090.1"/>
    </source>
</evidence>
<dbReference type="RefSeq" id="WP_066328693.1">
    <property type="nucleotide sequence ID" value="NZ_BJVF01000001.1"/>
</dbReference>
<evidence type="ECO:0000313" key="5">
    <source>
        <dbReference type="Proteomes" id="UP000093226"/>
    </source>
</evidence>
<dbReference type="OrthoDB" id="886637at2"/>
<dbReference type="Pfam" id="PF15631">
    <property type="entry name" value="Imm-NTF2-2"/>
    <property type="match status" value="1"/>
</dbReference>
<dbReference type="Proteomes" id="UP000321579">
    <property type="component" value="Unassembled WGS sequence"/>
</dbReference>
<dbReference type="Proteomes" id="UP000182367">
    <property type="component" value="Unassembled WGS sequence"/>
</dbReference>
<dbReference type="STRING" id="551990.SAMN05192550_0037"/>
<dbReference type="Proteomes" id="UP000093226">
    <property type="component" value="Unassembled WGS sequence"/>
</dbReference>
<reference evidence="3" key="2">
    <citation type="submission" date="2016-03" db="EMBL/GenBank/DDBJ databases">
        <authorList>
            <person name="Ploux O."/>
        </authorList>
    </citation>
    <scope>NUCLEOTIDE SEQUENCE</scope>
    <source>
        <strain evidence="3">NBRC 105008</strain>
    </source>
</reference>